<proteinExistence type="predicted"/>
<sequence length="107" mass="11703">MSSSKLLLTLLVASFTAGQLQTPPQYIFGQLNSKCPDDARCAATRYPTVTEYYGDPVVITTTNTIINIKSNLPQPILPKGITTDPIHQHLTSTPTLKFNDINTSLII</sequence>
<gene>
    <name evidence="2" type="ORF">TWF106_010801</name>
</gene>
<evidence type="ECO:0000313" key="2">
    <source>
        <dbReference type="EMBL" id="KAF3210021.1"/>
    </source>
</evidence>
<reference evidence="2 3" key="1">
    <citation type="submission" date="2019-06" db="EMBL/GenBank/DDBJ databases">
        <authorList>
            <person name="Palmer J.M."/>
        </authorList>
    </citation>
    <scope>NUCLEOTIDE SEQUENCE [LARGE SCALE GENOMIC DNA]</scope>
    <source>
        <strain evidence="2 3">TWF106</strain>
    </source>
</reference>
<accession>A0A7C8UCZ0</accession>
<evidence type="ECO:0000313" key="3">
    <source>
        <dbReference type="Proteomes" id="UP000472727"/>
    </source>
</evidence>
<organism evidence="2 3">
    <name type="scientific">Orbilia oligospora</name>
    <name type="common">Nematode-trapping fungus</name>
    <name type="synonym">Arthrobotrys oligospora</name>
    <dbReference type="NCBI Taxonomy" id="2813651"/>
    <lineage>
        <taxon>Eukaryota</taxon>
        <taxon>Fungi</taxon>
        <taxon>Dikarya</taxon>
        <taxon>Ascomycota</taxon>
        <taxon>Pezizomycotina</taxon>
        <taxon>Orbiliomycetes</taxon>
        <taxon>Orbiliales</taxon>
        <taxon>Orbiliaceae</taxon>
        <taxon>Orbilia</taxon>
    </lineage>
</organism>
<dbReference type="EMBL" id="WIWS01000082">
    <property type="protein sequence ID" value="KAF3210021.1"/>
    <property type="molecule type" value="Genomic_DNA"/>
</dbReference>
<protein>
    <submittedName>
        <fullName evidence="2">Uncharacterized protein</fullName>
    </submittedName>
</protein>
<evidence type="ECO:0000256" key="1">
    <source>
        <dbReference type="SAM" id="SignalP"/>
    </source>
</evidence>
<dbReference type="Proteomes" id="UP000472727">
    <property type="component" value="Unassembled WGS sequence"/>
</dbReference>
<keyword evidence="1" id="KW-0732">Signal</keyword>
<feature type="chain" id="PRO_5028871705" evidence="1">
    <location>
        <begin position="19"/>
        <end position="107"/>
    </location>
</feature>
<dbReference type="AlphaFoldDB" id="A0A7C8UCZ0"/>
<name>A0A7C8UCZ0_ORBOL</name>
<feature type="signal peptide" evidence="1">
    <location>
        <begin position="1"/>
        <end position="18"/>
    </location>
</feature>
<comment type="caution">
    <text evidence="2">The sequence shown here is derived from an EMBL/GenBank/DDBJ whole genome shotgun (WGS) entry which is preliminary data.</text>
</comment>